<keyword evidence="2" id="KW-1185">Reference proteome</keyword>
<comment type="caution">
    <text evidence="1">The sequence shown here is derived from an EMBL/GenBank/DDBJ whole genome shotgun (WGS) entry which is preliminary data.</text>
</comment>
<proteinExistence type="predicted"/>
<organism evidence="1 2">
    <name type="scientific">Tepidimonas sediminis</name>
    <dbReference type="NCBI Taxonomy" id="2588941"/>
    <lineage>
        <taxon>Bacteria</taxon>
        <taxon>Pseudomonadati</taxon>
        <taxon>Pseudomonadota</taxon>
        <taxon>Betaproteobacteria</taxon>
        <taxon>Burkholderiales</taxon>
        <taxon>Tepidimonas</taxon>
    </lineage>
</organism>
<dbReference type="AlphaFoldDB" id="A0A554WLL1"/>
<reference evidence="1 2" key="1">
    <citation type="submission" date="2019-07" db="EMBL/GenBank/DDBJ databases">
        <title>Tepidimonas sediminis YIM 72259 draft genome.</title>
        <authorList>
            <person name="Da Costa M.S."/>
            <person name="Froufe H.J.C."/>
            <person name="Egas C."/>
            <person name="Albuquerque L."/>
        </authorList>
    </citation>
    <scope>NUCLEOTIDE SEQUENCE [LARGE SCALE GENOMIC DNA]</scope>
    <source>
        <strain evidence="1 2">YIM 72259</strain>
    </source>
</reference>
<evidence type="ECO:0000313" key="2">
    <source>
        <dbReference type="Proteomes" id="UP000320225"/>
    </source>
</evidence>
<dbReference type="InterPro" id="IPR029033">
    <property type="entry name" value="His_PPase_superfam"/>
</dbReference>
<dbReference type="CDD" id="cd07067">
    <property type="entry name" value="HP_PGM_like"/>
    <property type="match status" value="1"/>
</dbReference>
<dbReference type="Proteomes" id="UP000320225">
    <property type="component" value="Unassembled WGS sequence"/>
</dbReference>
<evidence type="ECO:0000313" key="1">
    <source>
        <dbReference type="EMBL" id="TSE24481.1"/>
    </source>
</evidence>
<protein>
    <submittedName>
        <fullName evidence="1">Histidine phosphatase superfamily (Branch 1)</fullName>
    </submittedName>
</protein>
<accession>A0A554WLL1</accession>
<name>A0A554WLL1_9BURK</name>
<dbReference type="Gene3D" id="3.40.50.1240">
    <property type="entry name" value="Phosphoglycerate mutase-like"/>
    <property type="match status" value="1"/>
</dbReference>
<dbReference type="RefSeq" id="WP_185970633.1">
    <property type="nucleotide sequence ID" value="NZ_VJND01000012.1"/>
</dbReference>
<dbReference type="InterPro" id="IPR013078">
    <property type="entry name" value="His_Pase_superF_clade-1"/>
</dbReference>
<dbReference type="Pfam" id="PF00300">
    <property type="entry name" value="His_Phos_1"/>
    <property type="match status" value="1"/>
</dbReference>
<gene>
    <name evidence="1" type="ORF">Tsedi_01917</name>
</gene>
<dbReference type="EMBL" id="VJND01000012">
    <property type="protein sequence ID" value="TSE24481.1"/>
    <property type="molecule type" value="Genomic_DNA"/>
</dbReference>
<sequence>MTVDVTPDSPARMVGLARARQHPGALRKTAVGWIAAALLAVAPAARASDAEALWQALATRPNMVVVMRHTDASGRDGSAFDASGQCRGENMLTGKGRRDAEAIGKAFAAHGLPPERLHVVASAMCRTRDTARLAFGKAELDARLREFLSGRGGSLNEAMDAAEEWIRRLRGPNPVVLVTHLPNIDALTGEQIDFNEAVVTESDAQGQLKVLGVLRLLP</sequence>
<dbReference type="SUPFAM" id="SSF53254">
    <property type="entry name" value="Phosphoglycerate mutase-like"/>
    <property type="match status" value="1"/>
</dbReference>